<proteinExistence type="predicted"/>
<dbReference type="KEGG" id="daur:Daura_24510"/>
<gene>
    <name evidence="1" type="ORF">Daura_24510</name>
</gene>
<accession>A0A9Q9IPU1</accession>
<organism evidence="1 2">
    <name type="scientific">Dactylosporangium aurantiacum</name>
    <dbReference type="NCBI Taxonomy" id="35754"/>
    <lineage>
        <taxon>Bacteria</taxon>
        <taxon>Bacillati</taxon>
        <taxon>Actinomycetota</taxon>
        <taxon>Actinomycetes</taxon>
        <taxon>Micromonosporales</taxon>
        <taxon>Micromonosporaceae</taxon>
        <taxon>Dactylosporangium</taxon>
    </lineage>
</organism>
<dbReference type="Proteomes" id="UP001058003">
    <property type="component" value="Chromosome"/>
</dbReference>
<name>A0A9Q9IPU1_9ACTN</name>
<evidence type="ECO:0000313" key="2">
    <source>
        <dbReference type="Proteomes" id="UP001058003"/>
    </source>
</evidence>
<reference evidence="1" key="1">
    <citation type="submission" date="2021-04" db="EMBL/GenBank/DDBJ databases">
        <title>Dactylosporangium aurantiacum NRRL B-8018 full assembly.</title>
        <authorList>
            <person name="Hartkoorn R.C."/>
            <person name="Beaudoing E."/>
            <person name="Hot D."/>
        </authorList>
    </citation>
    <scope>NUCLEOTIDE SEQUENCE</scope>
    <source>
        <strain evidence="1">NRRL B-8018</strain>
    </source>
</reference>
<dbReference type="AlphaFoldDB" id="A0A9Q9IPU1"/>
<dbReference type="RefSeq" id="WP_156090365.1">
    <property type="nucleotide sequence ID" value="NZ_CP073767.1"/>
</dbReference>
<sequence length="61" mass="6556">MDDRALRGPTVLVVVGSAGIGLDTARRTAPACPDRPRPQRLARAAADLRATLPVRRPEWPA</sequence>
<evidence type="ECO:0000313" key="1">
    <source>
        <dbReference type="EMBL" id="UWZ59043.1"/>
    </source>
</evidence>
<keyword evidence="2" id="KW-1185">Reference proteome</keyword>
<protein>
    <submittedName>
        <fullName evidence="1">Uncharacterized protein</fullName>
    </submittedName>
</protein>
<dbReference type="EMBL" id="CP073767">
    <property type="protein sequence ID" value="UWZ59043.1"/>
    <property type="molecule type" value="Genomic_DNA"/>
</dbReference>